<dbReference type="Proteomes" id="UP000250443">
    <property type="component" value="Unassembled WGS sequence"/>
</dbReference>
<feature type="transmembrane region" description="Helical" evidence="1">
    <location>
        <begin position="109"/>
        <end position="129"/>
    </location>
</feature>
<evidence type="ECO:0000256" key="1">
    <source>
        <dbReference type="SAM" id="Phobius"/>
    </source>
</evidence>
<keyword evidence="1" id="KW-1133">Transmembrane helix</keyword>
<feature type="transmembrane region" description="Helical" evidence="1">
    <location>
        <begin position="233"/>
        <end position="253"/>
    </location>
</feature>
<sequence>MQLVGFACLLLIAAWLGLRAQRQLPVSLGAASSFDLTLAQPEAREHALSPRGIRYWLNVSLTAAILACLFTGIFPLYACFMVGLGLALPLNFTSLESQTERIKAHAADALQMVLVMMAAGVLLGVLAGAKMSDGMAMALIDTLPAGAAQYLHLIIGAFGVPLGMIFSPDAYYFALLPVIRDVAVAAGVPLEAVARAMLIGENTGFAISPVVPSVYLALALAEVELRKHIAFTFFWAWGVSLVMLVFAVLSGAVHY</sequence>
<proteinExistence type="predicted"/>
<gene>
    <name evidence="2" type="primary">citN_1</name>
    <name evidence="2" type="ORF">NCTC11842_01617</name>
</gene>
<feature type="transmembrane region" description="Helical" evidence="1">
    <location>
        <begin position="55"/>
        <end position="88"/>
    </location>
</feature>
<evidence type="ECO:0000313" key="3">
    <source>
        <dbReference type="Proteomes" id="UP000250443"/>
    </source>
</evidence>
<dbReference type="EMBL" id="UAUF01000010">
    <property type="protein sequence ID" value="SPZ05150.1"/>
    <property type="molecule type" value="Genomic_DNA"/>
</dbReference>
<name>A0A2X2EEM5_PSELU</name>
<keyword evidence="1" id="KW-0472">Membrane</keyword>
<protein>
    <submittedName>
        <fullName evidence="2">Mg(2+)/citrate complex transporter</fullName>
    </submittedName>
</protein>
<dbReference type="AlphaFoldDB" id="A0A2X2EEM5"/>
<feature type="transmembrane region" description="Helical" evidence="1">
    <location>
        <begin position="204"/>
        <end position="221"/>
    </location>
</feature>
<accession>A0A2X2EEM5</accession>
<keyword evidence="1" id="KW-0812">Transmembrane</keyword>
<evidence type="ECO:0000313" key="2">
    <source>
        <dbReference type="EMBL" id="SPZ05150.1"/>
    </source>
</evidence>
<organism evidence="2 3">
    <name type="scientific">Pseudomonas luteola</name>
    <dbReference type="NCBI Taxonomy" id="47886"/>
    <lineage>
        <taxon>Bacteria</taxon>
        <taxon>Pseudomonadati</taxon>
        <taxon>Pseudomonadota</taxon>
        <taxon>Gammaproteobacteria</taxon>
        <taxon>Pseudomonadales</taxon>
        <taxon>Pseudomonadaceae</taxon>
        <taxon>Pseudomonas</taxon>
    </lineage>
</organism>
<feature type="transmembrane region" description="Helical" evidence="1">
    <location>
        <begin position="149"/>
        <end position="166"/>
    </location>
</feature>
<reference evidence="2 3" key="1">
    <citation type="submission" date="2018-06" db="EMBL/GenBank/DDBJ databases">
        <authorList>
            <consortium name="Pathogen Informatics"/>
            <person name="Doyle S."/>
        </authorList>
    </citation>
    <scope>NUCLEOTIDE SEQUENCE [LARGE SCALE GENOMIC DNA]</scope>
    <source>
        <strain evidence="2 3">NCTC11842</strain>
    </source>
</reference>